<accession>A0A640W842</accession>
<proteinExistence type="inferred from homology"/>
<dbReference type="PANTHER" id="PTHR33376:SF7">
    <property type="entry name" value="C4-DICARBOXYLATE-BINDING PROTEIN DCTB"/>
    <property type="match status" value="1"/>
</dbReference>
<dbReference type="EMBL" id="VTPX01000016">
    <property type="protein sequence ID" value="KAA0015859.1"/>
    <property type="molecule type" value="Genomic_DNA"/>
</dbReference>
<dbReference type="InterPro" id="IPR038404">
    <property type="entry name" value="TRAP_DctP_sf"/>
</dbReference>
<comment type="caution">
    <text evidence="4">The sequence shown here is derived from an EMBL/GenBank/DDBJ whole genome shotgun (WGS) entry which is preliminary data.</text>
</comment>
<evidence type="ECO:0000256" key="2">
    <source>
        <dbReference type="ARBA" id="ARBA00022448"/>
    </source>
</evidence>
<sequence>MTIKLATDTGSPDTPQGESLQKLAEIIESRTKGTDDEIDVQVFYGGELGDQKEVFDLHIVGEIDMMINFPMTSYDSRMGVRNVPYMFVDWDQALDAYKPGGWLNTIYQDIYSDNGLRFFGAYPEGFAGVATADSYATNISEANNTKVRVTANFPNPSTLGAMGYTPVPMTFGEVYTSIQTGVVDGDAGNNIYWTYSYFKDVIDYYVDTRHYFVTAAISMNEKSWEDLDDNQKSIVAEAAEVISREQFENAQKTDAEYRKKAGNAGIKYIDLTEEQMSSMANEVRSDVWPILDKEYPKSLKQAIMENAPAI</sequence>
<evidence type="ECO:0000313" key="5">
    <source>
        <dbReference type="Proteomes" id="UP000466024"/>
    </source>
</evidence>
<keyword evidence="5" id="KW-1185">Reference proteome</keyword>
<dbReference type="GO" id="GO:0055085">
    <property type="term" value="P:transmembrane transport"/>
    <property type="evidence" value="ECO:0007669"/>
    <property type="project" value="InterPro"/>
</dbReference>
<evidence type="ECO:0000313" key="4">
    <source>
        <dbReference type="EMBL" id="KAA0015859.1"/>
    </source>
</evidence>
<keyword evidence="3" id="KW-0732">Signal</keyword>
<evidence type="ECO:0000256" key="1">
    <source>
        <dbReference type="ARBA" id="ARBA00009023"/>
    </source>
</evidence>
<evidence type="ECO:0000256" key="3">
    <source>
        <dbReference type="ARBA" id="ARBA00022729"/>
    </source>
</evidence>
<dbReference type="PANTHER" id="PTHR33376">
    <property type="match status" value="1"/>
</dbReference>
<dbReference type="Gene3D" id="3.40.190.170">
    <property type="entry name" value="Bacterial extracellular solute-binding protein, family 7"/>
    <property type="match status" value="1"/>
</dbReference>
<comment type="similarity">
    <text evidence="1">Belongs to the bacterial solute-binding protein 7 family.</text>
</comment>
<protein>
    <submittedName>
        <fullName evidence="4">C4-dicarboxylate ABC transporter substrate-binding protein</fullName>
    </submittedName>
</protein>
<dbReference type="InterPro" id="IPR018389">
    <property type="entry name" value="DctP_fam"/>
</dbReference>
<keyword evidence="2" id="KW-0813">Transport</keyword>
<gene>
    <name evidence="4" type="ORF">F0A16_19085</name>
</gene>
<dbReference type="Pfam" id="PF03480">
    <property type="entry name" value="DctP"/>
    <property type="match status" value="1"/>
</dbReference>
<dbReference type="Proteomes" id="UP000466024">
    <property type="component" value="Unassembled WGS sequence"/>
</dbReference>
<name>A0A640W842_9GAMM</name>
<dbReference type="AlphaFoldDB" id="A0A640W842"/>
<reference evidence="4 5" key="1">
    <citation type="submission" date="2019-08" db="EMBL/GenBank/DDBJ databases">
        <title>Bioinformatics analysis of the strain L3 and L5.</title>
        <authorList>
            <person name="Li X."/>
        </authorList>
    </citation>
    <scope>NUCLEOTIDE SEQUENCE [LARGE SCALE GENOMIC DNA]</scope>
    <source>
        <strain evidence="4 5">L3</strain>
    </source>
</reference>
<dbReference type="NCBIfam" id="NF037995">
    <property type="entry name" value="TRAP_S1"/>
    <property type="match status" value="1"/>
</dbReference>
<organism evidence="4 5">
    <name type="scientific">Salinicola corii</name>
    <dbReference type="NCBI Taxonomy" id="2606937"/>
    <lineage>
        <taxon>Bacteria</taxon>
        <taxon>Pseudomonadati</taxon>
        <taxon>Pseudomonadota</taxon>
        <taxon>Gammaproteobacteria</taxon>
        <taxon>Oceanospirillales</taxon>
        <taxon>Halomonadaceae</taxon>
        <taxon>Salinicola</taxon>
    </lineage>
</organism>